<dbReference type="Proteomes" id="UP000632222">
    <property type="component" value="Unassembled WGS sequence"/>
</dbReference>
<dbReference type="PANTHER" id="PTHR18964:SF173">
    <property type="entry name" value="GLUCOKINASE"/>
    <property type="match status" value="1"/>
</dbReference>
<dbReference type="RefSeq" id="WP_189006802.1">
    <property type="nucleotide sequence ID" value="NZ_BMOD01000025.1"/>
</dbReference>
<comment type="caution">
    <text evidence="1">The sequence shown here is derived from an EMBL/GenBank/DDBJ whole genome shotgun (WGS) entry which is preliminary data.</text>
</comment>
<sequence>MTLSSDSIPAREKVYHALKTAPGTRPELAQRTGLSVVSVIAAVDELIACELARLQETPPPSGRGRPAARVGLRLDTTITALDLGAPQVLAGRFNLLGGFQEGSETRTHGTAFSRFSEDPEHNVQLLQAWLQEQGSANLSVISVLGAVHPRTRILSSHPLGMKEYPLEKDLSERLGWPVLVENDANLSAWHSWHTLGLAKEDPLVFLNYSHGIGLGMVLGGKVYHGATGAAGEVSYAADPAKRGRHDILARRLIRHLHSAIPGSTTAEVAAVAVQGDRSALKALKLFNQDLANHLTAVAAVLDPAVMVLQDVPHAADPLQKELQKALSELDLHPRVMVSPLGPMGGLYSAAHYGAHILEQQKLRGEMP</sequence>
<dbReference type="Gene3D" id="3.30.420.40">
    <property type="match status" value="2"/>
</dbReference>
<dbReference type="InterPro" id="IPR036390">
    <property type="entry name" value="WH_DNA-bd_sf"/>
</dbReference>
<dbReference type="InterPro" id="IPR036388">
    <property type="entry name" value="WH-like_DNA-bd_sf"/>
</dbReference>
<reference evidence="2" key="1">
    <citation type="journal article" date="2019" name="Int. J. Syst. Evol. Microbiol.">
        <title>The Global Catalogue of Microorganisms (GCM) 10K type strain sequencing project: providing services to taxonomists for standard genome sequencing and annotation.</title>
        <authorList>
            <consortium name="The Broad Institute Genomics Platform"/>
            <consortium name="The Broad Institute Genome Sequencing Center for Infectious Disease"/>
            <person name="Wu L."/>
            <person name="Ma J."/>
        </authorList>
    </citation>
    <scope>NUCLEOTIDE SEQUENCE [LARGE SCALE GENOMIC DNA]</scope>
    <source>
        <strain evidence="2">JCM 14370</strain>
    </source>
</reference>
<dbReference type="Gene3D" id="1.10.10.10">
    <property type="entry name" value="Winged helix-like DNA-binding domain superfamily/Winged helix DNA-binding domain"/>
    <property type="match status" value="1"/>
</dbReference>
<dbReference type="Pfam" id="PF00480">
    <property type="entry name" value="ROK"/>
    <property type="match status" value="1"/>
</dbReference>
<dbReference type="SUPFAM" id="SSF46785">
    <property type="entry name" value="Winged helix' DNA-binding domain"/>
    <property type="match status" value="1"/>
</dbReference>
<accession>A0ABQ2DD34</accession>
<gene>
    <name evidence="1" type="ORF">GCM10008938_43120</name>
</gene>
<dbReference type="SUPFAM" id="SSF53067">
    <property type="entry name" value="Actin-like ATPase domain"/>
    <property type="match status" value="1"/>
</dbReference>
<dbReference type="EMBL" id="BMOD01000025">
    <property type="protein sequence ID" value="GGJ52523.1"/>
    <property type="molecule type" value="Genomic_DNA"/>
</dbReference>
<dbReference type="PANTHER" id="PTHR18964">
    <property type="entry name" value="ROK (REPRESSOR, ORF, KINASE) FAMILY"/>
    <property type="match status" value="1"/>
</dbReference>
<protein>
    <submittedName>
        <fullName evidence="1">Transcriptional regulator</fullName>
    </submittedName>
</protein>
<dbReference type="InterPro" id="IPR043129">
    <property type="entry name" value="ATPase_NBD"/>
</dbReference>
<name>A0ABQ2DD34_9DEIO</name>
<proteinExistence type="predicted"/>
<evidence type="ECO:0000313" key="1">
    <source>
        <dbReference type="EMBL" id="GGJ52523.1"/>
    </source>
</evidence>
<organism evidence="1 2">
    <name type="scientific">Deinococcus roseus</name>
    <dbReference type="NCBI Taxonomy" id="392414"/>
    <lineage>
        <taxon>Bacteria</taxon>
        <taxon>Thermotogati</taxon>
        <taxon>Deinococcota</taxon>
        <taxon>Deinococci</taxon>
        <taxon>Deinococcales</taxon>
        <taxon>Deinococcaceae</taxon>
        <taxon>Deinococcus</taxon>
    </lineage>
</organism>
<evidence type="ECO:0000313" key="2">
    <source>
        <dbReference type="Proteomes" id="UP000632222"/>
    </source>
</evidence>
<keyword evidence="2" id="KW-1185">Reference proteome</keyword>
<dbReference type="CDD" id="cd23763">
    <property type="entry name" value="ASKHA_ATPase_ROK"/>
    <property type="match status" value="1"/>
</dbReference>
<dbReference type="InterPro" id="IPR000600">
    <property type="entry name" value="ROK"/>
</dbReference>